<dbReference type="PANTHER" id="PTHR21621:SF0">
    <property type="entry name" value="BETA-CITRYLGLUTAMATE SYNTHASE B-RELATED"/>
    <property type="match status" value="1"/>
</dbReference>
<dbReference type="GO" id="GO:0009432">
    <property type="term" value="P:SOS response"/>
    <property type="evidence" value="ECO:0007669"/>
    <property type="project" value="TreeGrafter"/>
</dbReference>
<dbReference type="Gene3D" id="3.30.470.20">
    <property type="entry name" value="ATP-grasp fold, B domain"/>
    <property type="match status" value="1"/>
</dbReference>
<dbReference type="OrthoDB" id="33241at2157"/>
<accession>M0K1K5</accession>
<sequence>MILILSNKYDVSVDFIIKELQDRDYPYLRLNTEDLAELEVTTKLPDFDVIVEKQGKKVNLTEEVGSVWYRRPGEPFEFVDEENKPDLGTIEYVKEQWSAWLQSLETLPDATWVNFPETNRRMESKIRQLRLADDIGFNTPNTVVTNSSEKVEELFEGRETVISKALSSPLISEKDQDKFVFSTQLDEPPSENDDSVSVCPTIFQEALLPKIDYRVTVIGDTVLPVKIEGEKGDMPVDWRTEKEDVQFIQTDLPRSVEQLCREYVSEAGLLFGAIDLVERDGEFVFLEINPNGEWGWLQKPWDVPVAENLTELLIEHDTR</sequence>
<evidence type="ECO:0000259" key="1">
    <source>
        <dbReference type="Pfam" id="PF21068"/>
    </source>
</evidence>
<dbReference type="EMBL" id="AOLR01000010">
    <property type="protein sequence ID" value="EMA14668.1"/>
    <property type="molecule type" value="Genomic_DNA"/>
</dbReference>
<dbReference type="AlphaFoldDB" id="M0K1K5"/>
<evidence type="ECO:0000313" key="3">
    <source>
        <dbReference type="EMBL" id="QUJ71923.1"/>
    </source>
</evidence>
<dbReference type="GO" id="GO:0018169">
    <property type="term" value="F:ribosomal S6-glutamic acid ligase activity"/>
    <property type="evidence" value="ECO:0007669"/>
    <property type="project" value="TreeGrafter"/>
</dbReference>
<dbReference type="GO" id="GO:0005737">
    <property type="term" value="C:cytoplasm"/>
    <property type="evidence" value="ECO:0007669"/>
    <property type="project" value="TreeGrafter"/>
</dbReference>
<evidence type="ECO:0000313" key="2">
    <source>
        <dbReference type="EMBL" id="EMA14668.1"/>
    </source>
</evidence>
<dbReference type="PANTHER" id="PTHR21621">
    <property type="entry name" value="RIBOSOMAL PROTEIN S6 MODIFICATION PROTEIN"/>
    <property type="match status" value="1"/>
</dbReference>
<keyword evidence="4" id="KW-1185">Reference proteome</keyword>
<reference evidence="2 4" key="1">
    <citation type="journal article" date="2014" name="PLoS Genet.">
        <title>Phylogenetically driven sequencing of extremely halophilic archaea reveals strategies for static and dynamic osmo-response.</title>
        <authorList>
            <person name="Becker E.A."/>
            <person name="Seitzer P.M."/>
            <person name="Tritt A."/>
            <person name="Larsen D."/>
            <person name="Krusor M."/>
            <person name="Yao A.I."/>
            <person name="Wu D."/>
            <person name="Madern D."/>
            <person name="Eisen J.A."/>
            <person name="Darling A.E."/>
            <person name="Facciotti M.T."/>
        </authorList>
    </citation>
    <scope>NUCLEOTIDE SEQUENCE [LARGE SCALE GENOMIC DNA]</scope>
    <source>
        <strain evidence="2 4">ATCC 33800</strain>
    </source>
</reference>
<name>M0K1K5_9EURY</name>
<evidence type="ECO:0000313" key="4">
    <source>
        <dbReference type="Proteomes" id="UP000011659"/>
    </source>
</evidence>
<dbReference type="GeneID" id="64824232"/>
<dbReference type="RefSeq" id="WP_004959363.1">
    <property type="nucleotide sequence ID" value="NZ_AOLR01000010.1"/>
</dbReference>
<dbReference type="Pfam" id="PF21068">
    <property type="entry name" value="ATPgraspMvdD"/>
    <property type="match status" value="1"/>
</dbReference>
<dbReference type="Proteomes" id="UP000011659">
    <property type="component" value="Unassembled WGS sequence"/>
</dbReference>
<dbReference type="Proteomes" id="UP000682967">
    <property type="component" value="Chromosome"/>
</dbReference>
<feature type="domain" description="MvdD-like pre-ATP grasp" evidence="1">
    <location>
        <begin position="1"/>
        <end position="114"/>
    </location>
</feature>
<gene>
    <name evidence="2" type="ORF">C436_05536</name>
    <name evidence="3" type="ORF">KDQ40_14710</name>
</gene>
<dbReference type="SUPFAM" id="SSF56059">
    <property type="entry name" value="Glutathione synthetase ATP-binding domain-like"/>
    <property type="match status" value="1"/>
</dbReference>
<dbReference type="InterPro" id="IPR048936">
    <property type="entry name" value="MvdD-like_ATPgrasp"/>
</dbReference>
<reference evidence="3" key="2">
    <citation type="submission" date="2021-04" db="EMBL/GenBank/DDBJ databases">
        <title>Complete Genome sequence and Methylome Analysis of the Haloarchaeon Haloarcula sinaiiensis.</title>
        <authorList>
            <person name="Fomenkov A."/>
            <person name="DasSarma P."/>
            <person name="DasSarma S."/>
            <person name="Roberts R.J."/>
        </authorList>
    </citation>
    <scope>NUCLEOTIDE SEQUENCE</scope>
    <source>
        <strain evidence="3">ATCC 33800</strain>
    </source>
</reference>
<organism evidence="2 4">
    <name type="scientific">Haloarcula marismortui ATCC 33800</name>
    <dbReference type="NCBI Taxonomy" id="662476"/>
    <lineage>
        <taxon>Archaea</taxon>
        <taxon>Methanobacteriati</taxon>
        <taxon>Methanobacteriota</taxon>
        <taxon>Stenosarchaea group</taxon>
        <taxon>Halobacteria</taxon>
        <taxon>Halobacteriales</taxon>
        <taxon>Haloarculaceae</taxon>
        <taxon>Haloarcula</taxon>
    </lineage>
</organism>
<proteinExistence type="predicted"/>
<protein>
    <recommendedName>
        <fullName evidence="1">MvdD-like pre-ATP grasp domain-containing protein</fullName>
    </recommendedName>
</protein>
<dbReference type="EMBL" id="CP073366">
    <property type="protein sequence ID" value="QUJ71923.1"/>
    <property type="molecule type" value="Genomic_DNA"/>
</dbReference>
<dbReference type="KEGG" id="hsin:KDQ40_14710"/>